<gene>
    <name evidence="1" type="ORF">DET52_102318</name>
</gene>
<dbReference type="OrthoDB" id="882993at2"/>
<comment type="caution">
    <text evidence="1">The sequence shown here is derived from an EMBL/GenBank/DDBJ whole genome shotgun (WGS) entry which is preliminary data.</text>
</comment>
<dbReference type="AlphaFoldDB" id="A0A4R6H6Z0"/>
<proteinExistence type="predicted"/>
<protein>
    <recommendedName>
        <fullName evidence="3">SD-repeat containing protein B domain-containing protein</fullName>
    </recommendedName>
</protein>
<evidence type="ECO:0008006" key="3">
    <source>
        <dbReference type="Google" id="ProtNLM"/>
    </source>
</evidence>
<dbReference type="Proteomes" id="UP000294848">
    <property type="component" value="Unassembled WGS sequence"/>
</dbReference>
<sequence>MKNNVQILIFLMTISFGAFISCDKDDEGLSQSNTIEGQLIANENMTEADFGELSVNLLKLPDGTDLESITSDTDLGKLIKTIAVNIDGSFAFENLENGNYIIALNEGFSFVNNSFVVVSLTDGMTVKVSKSVDRVPDDNPRVA</sequence>
<accession>A0A4R6H6Z0</accession>
<dbReference type="RefSeq" id="WP_133464335.1">
    <property type="nucleotide sequence ID" value="NZ_SNWI01000002.1"/>
</dbReference>
<organism evidence="1 2">
    <name type="scientific">Sunxiuqinia elliptica</name>
    <dbReference type="NCBI Taxonomy" id="655355"/>
    <lineage>
        <taxon>Bacteria</taxon>
        <taxon>Pseudomonadati</taxon>
        <taxon>Bacteroidota</taxon>
        <taxon>Bacteroidia</taxon>
        <taxon>Marinilabiliales</taxon>
        <taxon>Prolixibacteraceae</taxon>
        <taxon>Sunxiuqinia</taxon>
    </lineage>
</organism>
<dbReference type="SUPFAM" id="SSF117074">
    <property type="entry name" value="Hypothetical protein PA1324"/>
    <property type="match status" value="1"/>
</dbReference>
<reference evidence="1 2" key="1">
    <citation type="submission" date="2019-03" db="EMBL/GenBank/DDBJ databases">
        <title>Freshwater and sediment microbial communities from various areas in North America, analyzing microbe dynamics in response to fracking.</title>
        <authorList>
            <person name="Lamendella R."/>
        </authorList>
    </citation>
    <scope>NUCLEOTIDE SEQUENCE [LARGE SCALE GENOMIC DNA]</scope>
    <source>
        <strain evidence="1 2">114D</strain>
    </source>
</reference>
<dbReference type="PROSITE" id="PS51257">
    <property type="entry name" value="PROKAR_LIPOPROTEIN"/>
    <property type="match status" value="1"/>
</dbReference>
<name>A0A4R6H6Z0_9BACT</name>
<evidence type="ECO:0000313" key="1">
    <source>
        <dbReference type="EMBL" id="TDO03980.1"/>
    </source>
</evidence>
<evidence type="ECO:0000313" key="2">
    <source>
        <dbReference type="Proteomes" id="UP000294848"/>
    </source>
</evidence>
<dbReference type="EMBL" id="SNWI01000002">
    <property type="protein sequence ID" value="TDO03980.1"/>
    <property type="molecule type" value="Genomic_DNA"/>
</dbReference>